<name>A0A3B0CFV0_9BACL</name>
<feature type="region of interest" description="Disordered" evidence="1">
    <location>
        <begin position="102"/>
        <end position="123"/>
    </location>
</feature>
<dbReference type="AlphaFoldDB" id="A0A3B0CFV0"/>
<dbReference type="OrthoDB" id="2617240at2"/>
<sequence length="123" mass="14098">MNRNGPKQGWQDQIKKWKDAASQFISNEERDNDAEPNEYASVIELEPEYYERCRQLAEIRGTSVNAVVHYMLGQQFALQSKERKLKSNIGQIESNPLLALDGLTGRKTSRDSREQEAIGHEFA</sequence>
<comment type="caution">
    <text evidence="2">The sequence shown here is derived from an EMBL/GenBank/DDBJ whole genome shotgun (WGS) entry which is preliminary data.</text>
</comment>
<accession>A0A3B0CFV0</accession>
<evidence type="ECO:0000256" key="1">
    <source>
        <dbReference type="SAM" id="MobiDB-lite"/>
    </source>
</evidence>
<proteinExistence type="predicted"/>
<gene>
    <name evidence="2" type="ORF">D7M11_14895</name>
</gene>
<protein>
    <submittedName>
        <fullName evidence="2">Uncharacterized protein</fullName>
    </submittedName>
</protein>
<dbReference type="Proteomes" id="UP000282311">
    <property type="component" value="Unassembled WGS sequence"/>
</dbReference>
<evidence type="ECO:0000313" key="3">
    <source>
        <dbReference type="Proteomes" id="UP000282311"/>
    </source>
</evidence>
<evidence type="ECO:0000313" key="2">
    <source>
        <dbReference type="EMBL" id="RKN84282.1"/>
    </source>
</evidence>
<reference evidence="2 3" key="1">
    <citation type="journal article" date="2007" name="Int. J. Syst. Evol. Microbiol.">
        <title>Paenibacillus ginsengarvi sp. nov., isolated from soil from ginseng cultivation.</title>
        <authorList>
            <person name="Yoon M.H."/>
            <person name="Ten L.N."/>
            <person name="Im W.T."/>
        </authorList>
    </citation>
    <scope>NUCLEOTIDE SEQUENCE [LARGE SCALE GENOMIC DNA]</scope>
    <source>
        <strain evidence="2 3">KCTC 13059</strain>
    </source>
</reference>
<dbReference type="RefSeq" id="WP_120748018.1">
    <property type="nucleotide sequence ID" value="NZ_RBAH01000009.1"/>
</dbReference>
<feature type="compositionally biased region" description="Basic and acidic residues" evidence="1">
    <location>
        <begin position="108"/>
        <end position="123"/>
    </location>
</feature>
<organism evidence="2 3">
    <name type="scientific">Paenibacillus ginsengarvi</name>
    <dbReference type="NCBI Taxonomy" id="400777"/>
    <lineage>
        <taxon>Bacteria</taxon>
        <taxon>Bacillati</taxon>
        <taxon>Bacillota</taxon>
        <taxon>Bacilli</taxon>
        <taxon>Bacillales</taxon>
        <taxon>Paenibacillaceae</taxon>
        <taxon>Paenibacillus</taxon>
    </lineage>
</organism>
<keyword evidence="3" id="KW-1185">Reference proteome</keyword>
<dbReference type="EMBL" id="RBAH01000009">
    <property type="protein sequence ID" value="RKN84282.1"/>
    <property type="molecule type" value="Genomic_DNA"/>
</dbReference>